<accession>A0A0F9TRH2</accession>
<protein>
    <submittedName>
        <fullName evidence="1">Uncharacterized protein</fullName>
    </submittedName>
</protein>
<sequence length="143" mass="15352">MIDAQRLFSDAQAVVVTIDSTTTIDLGALVDDRGTALTDRHGTISDMWVYAIVNTAFTGGTNIVPKMQDSSDDSTFADVPEVVNAAVVLADLDAIGDVLLKIKLPKNVKRYIKLVYTVTGTMSAGKIDAGLAYSWHLPRVLLP</sequence>
<comment type="caution">
    <text evidence="1">The sequence shown here is derived from an EMBL/GenBank/DDBJ whole genome shotgun (WGS) entry which is preliminary data.</text>
</comment>
<reference evidence="1" key="1">
    <citation type="journal article" date="2015" name="Nature">
        <title>Complex archaea that bridge the gap between prokaryotes and eukaryotes.</title>
        <authorList>
            <person name="Spang A."/>
            <person name="Saw J.H."/>
            <person name="Jorgensen S.L."/>
            <person name="Zaremba-Niedzwiedzka K."/>
            <person name="Martijn J."/>
            <person name="Lind A.E."/>
            <person name="van Eijk R."/>
            <person name="Schleper C."/>
            <person name="Guy L."/>
            <person name="Ettema T.J."/>
        </authorList>
    </citation>
    <scope>NUCLEOTIDE SEQUENCE</scope>
</reference>
<gene>
    <name evidence="1" type="ORF">LCGC14_0359620</name>
</gene>
<evidence type="ECO:0000313" key="1">
    <source>
        <dbReference type="EMBL" id="KKN77547.1"/>
    </source>
</evidence>
<dbReference type="EMBL" id="LAZR01000277">
    <property type="protein sequence ID" value="KKN77547.1"/>
    <property type="molecule type" value="Genomic_DNA"/>
</dbReference>
<dbReference type="Gene3D" id="2.60.120.1110">
    <property type="match status" value="1"/>
</dbReference>
<organism evidence="1">
    <name type="scientific">marine sediment metagenome</name>
    <dbReference type="NCBI Taxonomy" id="412755"/>
    <lineage>
        <taxon>unclassified sequences</taxon>
        <taxon>metagenomes</taxon>
        <taxon>ecological metagenomes</taxon>
    </lineage>
</organism>
<proteinExistence type="predicted"/>
<name>A0A0F9TRH2_9ZZZZ</name>
<dbReference type="InterPro" id="IPR048922">
    <property type="entry name" value="Bbp16"/>
</dbReference>
<dbReference type="Pfam" id="PF21190">
    <property type="entry name" value="Bbp16"/>
    <property type="match status" value="1"/>
</dbReference>
<dbReference type="AlphaFoldDB" id="A0A0F9TRH2"/>